<evidence type="ECO:0000313" key="2">
    <source>
        <dbReference type="Proteomes" id="UP000887565"/>
    </source>
</evidence>
<proteinExistence type="predicted"/>
<organism evidence="2 3">
    <name type="scientific">Romanomermis culicivorax</name>
    <name type="common">Nematode worm</name>
    <dbReference type="NCBI Taxonomy" id="13658"/>
    <lineage>
        <taxon>Eukaryota</taxon>
        <taxon>Metazoa</taxon>
        <taxon>Ecdysozoa</taxon>
        <taxon>Nematoda</taxon>
        <taxon>Enoplea</taxon>
        <taxon>Dorylaimia</taxon>
        <taxon>Mermithida</taxon>
        <taxon>Mermithoidea</taxon>
        <taxon>Mermithidae</taxon>
        <taxon>Romanomermis</taxon>
    </lineage>
</organism>
<name>A0A915HSY4_ROMCU</name>
<accession>A0A915HSY4</accession>
<reference evidence="3" key="1">
    <citation type="submission" date="2022-11" db="UniProtKB">
        <authorList>
            <consortium name="WormBaseParasite"/>
        </authorList>
    </citation>
    <scope>IDENTIFICATION</scope>
</reference>
<dbReference type="AlphaFoldDB" id="A0A915HSY4"/>
<evidence type="ECO:0000313" key="3">
    <source>
        <dbReference type="WBParaSite" id="nRc.2.0.1.t04869-RA"/>
    </source>
</evidence>
<keyword evidence="2" id="KW-1185">Reference proteome</keyword>
<feature type="signal peptide" evidence="1">
    <location>
        <begin position="1"/>
        <end position="29"/>
    </location>
</feature>
<protein>
    <submittedName>
        <fullName evidence="3">Uncharacterized protein</fullName>
    </submittedName>
</protein>
<dbReference type="Proteomes" id="UP000887565">
    <property type="component" value="Unplaced"/>
</dbReference>
<keyword evidence="1" id="KW-0732">Signal</keyword>
<feature type="chain" id="PRO_5038069983" evidence="1">
    <location>
        <begin position="30"/>
        <end position="125"/>
    </location>
</feature>
<sequence length="125" mass="13826">MLTMAVIFRAKLAILSKILVLCCLAPNRGKPSRGPGPGQLPRCRCLGQPYFQYKLYPANGSTANALGCVILPEATLLLIELLAIFSTFMATKLSSDQYKFNEVQSRAIPSQLLNPRINFYSIFDL</sequence>
<evidence type="ECO:0000256" key="1">
    <source>
        <dbReference type="SAM" id="SignalP"/>
    </source>
</evidence>
<dbReference type="WBParaSite" id="nRc.2.0.1.t04869-RA">
    <property type="protein sequence ID" value="nRc.2.0.1.t04869-RA"/>
    <property type="gene ID" value="nRc.2.0.1.g04869"/>
</dbReference>